<accession>A0A8E1VUA0</accession>
<keyword evidence="1" id="KW-0812">Transmembrane</keyword>
<protein>
    <recommendedName>
        <fullName evidence="4">Bacterial Ig domain-containing protein</fullName>
    </recommendedName>
</protein>
<dbReference type="Proteomes" id="UP000550260">
    <property type="component" value="Unassembled WGS sequence"/>
</dbReference>
<dbReference type="EMBL" id="JACJHR010000004">
    <property type="protein sequence ID" value="MBB2498385.1"/>
    <property type="molecule type" value="Genomic_DNA"/>
</dbReference>
<dbReference type="InterPro" id="IPR013783">
    <property type="entry name" value="Ig-like_fold"/>
</dbReference>
<comment type="caution">
    <text evidence="2">The sequence shown here is derived from an EMBL/GenBank/DDBJ whole genome shotgun (WGS) entry which is preliminary data.</text>
</comment>
<name>A0A8E1VUA0_9PSEU</name>
<evidence type="ECO:0000313" key="2">
    <source>
        <dbReference type="EMBL" id="MBB2498385.1"/>
    </source>
</evidence>
<gene>
    <name evidence="2" type="ORF">H5411_04430</name>
</gene>
<evidence type="ECO:0000313" key="3">
    <source>
        <dbReference type="Proteomes" id="UP000550260"/>
    </source>
</evidence>
<sequence length="594" mass="62063">MAISGFACRERRAWSGLLQSPAEWGFRDYGWDIPMTNKERKRRGMKTVARAAVLAALSAATIGGAIVPNVASAAGRGPDGWAELTPFNNVPARMHITTNAPGGYAVPGEKATVAVEWDLWNIWSQFQTDKANGNVDGLQDVVKIFASQTPSLTLDGVKCEEYGDRDGKTAMGKAEGGTNYEPVDLGGLVAQIRNLLSKAAALPTGGNDNAISKFFQSRVRATCEFTVKKKQATDINVGGNVALSNMFIFNTTQTGVAVLPVKQPDSPNAPQWSTSAASVEVNEGGELTGKADPGTTIRLEVDGAPRENPNVKADANGYFKIKLPDDLKAGSGHQIVATSESDNGGKPAKSRSLFVNIKSADEPKPVVDKPVITSPTGDVKAGDELTVTGTDGNQVSAVDQNGKVLAGPVTIANGQVKIKLPSDLGGATQIKVVAKPKDGSGEGKASDPKNVVAEKPELFQSDPSTVQLGKEGVVNVSFVPRDGDFTKIAGKKLVLTAPDGVAFIKKASYQTFDAAHNPLKGKGEWLGEIAEVGDGGKTLTVPLPAAKDLENSKTVEFKVTAVATTAEGATPGEKTNGTATVDGYTAPLKVTVAQ</sequence>
<feature type="transmembrane region" description="Helical" evidence="1">
    <location>
        <begin position="48"/>
        <end position="67"/>
    </location>
</feature>
<dbReference type="Gene3D" id="2.60.40.10">
    <property type="entry name" value="Immunoglobulins"/>
    <property type="match status" value="1"/>
</dbReference>
<reference evidence="2 3" key="1">
    <citation type="submission" date="2020-08" db="EMBL/GenBank/DDBJ databases">
        <title>Amycolatopsis echigonensis JCM 21831.</title>
        <authorList>
            <person name="Tedsree N."/>
            <person name="Kuncharoen N."/>
            <person name="Likhitwitayawuid K."/>
            <person name="Tanasupawat S."/>
        </authorList>
    </citation>
    <scope>NUCLEOTIDE SEQUENCE [LARGE SCALE GENOMIC DNA]</scope>
    <source>
        <strain evidence="2 3">JCM 21831</strain>
    </source>
</reference>
<dbReference type="RefSeq" id="WP_183123014.1">
    <property type="nucleotide sequence ID" value="NZ_JACJHR010000004.1"/>
</dbReference>
<keyword evidence="1" id="KW-1133">Transmembrane helix</keyword>
<keyword evidence="1" id="KW-0472">Membrane</keyword>
<organism evidence="2 3">
    <name type="scientific">Amycolatopsis echigonensis</name>
    <dbReference type="NCBI Taxonomy" id="2576905"/>
    <lineage>
        <taxon>Bacteria</taxon>
        <taxon>Bacillati</taxon>
        <taxon>Actinomycetota</taxon>
        <taxon>Actinomycetes</taxon>
        <taxon>Pseudonocardiales</taxon>
        <taxon>Pseudonocardiaceae</taxon>
        <taxon>Amycolatopsis</taxon>
    </lineage>
</organism>
<evidence type="ECO:0000256" key="1">
    <source>
        <dbReference type="SAM" id="Phobius"/>
    </source>
</evidence>
<proteinExistence type="predicted"/>
<dbReference type="GO" id="GO:0005975">
    <property type="term" value="P:carbohydrate metabolic process"/>
    <property type="evidence" value="ECO:0007669"/>
    <property type="project" value="UniProtKB-ARBA"/>
</dbReference>
<evidence type="ECO:0008006" key="4">
    <source>
        <dbReference type="Google" id="ProtNLM"/>
    </source>
</evidence>
<dbReference type="AlphaFoldDB" id="A0A8E1VUA0"/>